<evidence type="ECO:0000256" key="12">
    <source>
        <dbReference type="SAM" id="MobiDB-lite"/>
    </source>
</evidence>
<dbReference type="EMBL" id="UYRS01018646">
    <property type="protein sequence ID" value="VDK38700.1"/>
    <property type="molecule type" value="Genomic_DNA"/>
</dbReference>
<dbReference type="GO" id="GO:0005509">
    <property type="term" value="F:calcium ion binding"/>
    <property type="evidence" value="ECO:0007669"/>
    <property type="project" value="TreeGrafter"/>
</dbReference>
<sequence length="679" mass="75370">MLIYFQVCLILLSIIETCSSEPCANANDVSRCHKKTLAFEAIADLHSQLDGDSSGGVDFSEALLFLGDKLSYPVDQFNQRDLSQEDGIISLLDLWVAWRKNPAHNWTVAETVRWVSEHVELPEYGDLFLQYKVDGESIPRLVSRNMKFLTDELGIKNSLHRRKLSLKAMDLILFGPPKKNLSTVAAASSLLVHLSKDMPLISTLVVAIAFIITLIGLNHHYTQRLRSATSSNYDRLYRAEQTLQELQQELLDLKEAESSVCTNNRTVMGRSVQIDDEALFHHSDSGRSSEQMSVLSAKHSRTEPPTRKPSESSFFPRRTVAESQIGSGQWSASPVLPAHASFYIGGPERISAASVAAAAAAAALAAKRPIEAPATELALLLQMTHELELRHYWEKRSAAAKQLMAAKEAVRSSSFRSQRSVLVFLAIFNATNTMLCDRVRRKRSSLVGSVRLIHSDNLDDVDSKLNAARRVLENVTADMQERKHRWSRIEDLTGLILQQPADINALLTALGYDKSKCCSGGEGNGNSIRLFDLSTDFSLFTGEDFVDDQPSSCPRPSEDGCNRVTPNWQNKGTLQDLSSKLRSDASSTNDFLYSHPDARNELNTAVESTAGPLMQPPPPRNYSLVRPFAALWRRKAKSHQIPGCYSPPQSLSTIRPQFSLDPGSDLLNYDGYHKTPSIS</sequence>
<dbReference type="Gene3D" id="1.10.287.3550">
    <property type="match status" value="1"/>
</dbReference>
<keyword evidence="6 13" id="KW-0732">Signal</keyword>
<feature type="domain" description="SAM" evidence="14">
    <location>
        <begin position="106"/>
        <end position="164"/>
    </location>
</feature>
<keyword evidence="5" id="KW-0479">Metal-binding</keyword>
<evidence type="ECO:0000256" key="4">
    <source>
        <dbReference type="ARBA" id="ARBA00022692"/>
    </source>
</evidence>
<keyword evidence="2" id="KW-0813">Transport</keyword>
<evidence type="ECO:0000256" key="11">
    <source>
        <dbReference type="ARBA" id="ARBA00023136"/>
    </source>
</evidence>
<keyword evidence="4" id="KW-0812">Transmembrane</keyword>
<name>A0A0R3WAM1_TAEAS</name>
<dbReference type="WBParaSite" id="TASK_0000761201-mRNA-1">
    <property type="protein sequence ID" value="TASK_0000761201-mRNA-1"/>
    <property type="gene ID" value="TASK_0000761201"/>
</dbReference>
<dbReference type="OrthoDB" id="9986177at2759"/>
<evidence type="ECO:0000256" key="5">
    <source>
        <dbReference type="ARBA" id="ARBA00022723"/>
    </source>
</evidence>
<gene>
    <name evidence="15" type="ORF">TASK_LOCUS7613</name>
</gene>
<dbReference type="SMART" id="SM00454">
    <property type="entry name" value="SAM"/>
    <property type="match status" value="1"/>
</dbReference>
<dbReference type="GO" id="GO:0002115">
    <property type="term" value="P:store-operated calcium entry"/>
    <property type="evidence" value="ECO:0007669"/>
    <property type="project" value="TreeGrafter"/>
</dbReference>
<feature type="compositionally biased region" description="Basic and acidic residues" evidence="12">
    <location>
        <begin position="300"/>
        <end position="310"/>
    </location>
</feature>
<dbReference type="GO" id="GO:0051049">
    <property type="term" value="P:regulation of transport"/>
    <property type="evidence" value="ECO:0007669"/>
    <property type="project" value="UniProtKB-ARBA"/>
</dbReference>
<keyword evidence="7" id="KW-0106">Calcium</keyword>
<keyword evidence="8" id="KW-1133">Transmembrane helix</keyword>
<reference evidence="17" key="1">
    <citation type="submission" date="2017-02" db="UniProtKB">
        <authorList>
            <consortium name="WormBaseParasite"/>
        </authorList>
    </citation>
    <scope>IDENTIFICATION</scope>
</reference>
<keyword evidence="9" id="KW-0175">Coiled coil</keyword>
<keyword evidence="10" id="KW-0406">Ion transport</keyword>
<evidence type="ECO:0000256" key="13">
    <source>
        <dbReference type="SAM" id="SignalP"/>
    </source>
</evidence>
<dbReference type="InterPro" id="IPR057835">
    <property type="entry name" value="EF-hand_STIM1/2"/>
</dbReference>
<dbReference type="Gene3D" id="1.10.238.180">
    <property type="match status" value="1"/>
</dbReference>
<dbReference type="Gene3D" id="1.10.150.50">
    <property type="entry name" value="Transcription Factor, Ets-1"/>
    <property type="match status" value="1"/>
</dbReference>
<reference evidence="15 16" key="2">
    <citation type="submission" date="2018-11" db="EMBL/GenBank/DDBJ databases">
        <authorList>
            <consortium name="Pathogen Informatics"/>
        </authorList>
    </citation>
    <scope>NUCLEOTIDE SEQUENCE [LARGE SCALE GENOMIC DNA]</scope>
</reference>
<comment type="subcellular location">
    <subcellularLocation>
        <location evidence="1">Membrane</location>
        <topology evidence="1">Single-pass type I membrane protein</topology>
    </subcellularLocation>
</comment>
<dbReference type="InterPro" id="IPR013761">
    <property type="entry name" value="SAM/pointed_sf"/>
</dbReference>
<keyword evidence="16" id="KW-1185">Reference proteome</keyword>
<proteinExistence type="predicted"/>
<dbReference type="PANTHER" id="PTHR15136:SF5">
    <property type="entry name" value="STROMAL INTERACTION MOLECULE HOMOLOG"/>
    <property type="match status" value="1"/>
</dbReference>
<protein>
    <submittedName>
        <fullName evidence="17">SAM domain-containing protein</fullName>
    </submittedName>
</protein>
<dbReference type="InterPro" id="IPR032393">
    <property type="entry name" value="SOAR_STIM1/2"/>
</dbReference>
<dbReference type="InterPro" id="IPR001660">
    <property type="entry name" value="SAM"/>
</dbReference>
<dbReference type="InterPro" id="IPR037608">
    <property type="entry name" value="STIM1/2"/>
</dbReference>
<evidence type="ECO:0000313" key="16">
    <source>
        <dbReference type="Proteomes" id="UP000282613"/>
    </source>
</evidence>
<accession>A0A0R3WAM1</accession>
<keyword evidence="11" id="KW-0472">Membrane</keyword>
<dbReference type="PROSITE" id="PS50105">
    <property type="entry name" value="SAM_DOMAIN"/>
    <property type="match status" value="1"/>
</dbReference>
<evidence type="ECO:0000313" key="15">
    <source>
        <dbReference type="EMBL" id="VDK38700.1"/>
    </source>
</evidence>
<feature type="chain" id="PRO_5043132700" evidence="13">
    <location>
        <begin position="21"/>
        <end position="679"/>
    </location>
</feature>
<dbReference type="SUPFAM" id="SSF47769">
    <property type="entry name" value="SAM/Pointed domain"/>
    <property type="match status" value="1"/>
</dbReference>
<evidence type="ECO:0000256" key="2">
    <source>
        <dbReference type="ARBA" id="ARBA00022448"/>
    </source>
</evidence>
<dbReference type="Pfam" id="PF25578">
    <property type="entry name" value="EF-hand_STIM1"/>
    <property type="match status" value="1"/>
</dbReference>
<dbReference type="GO" id="GO:0005783">
    <property type="term" value="C:endoplasmic reticulum"/>
    <property type="evidence" value="ECO:0007669"/>
    <property type="project" value="TreeGrafter"/>
</dbReference>
<evidence type="ECO:0000256" key="9">
    <source>
        <dbReference type="ARBA" id="ARBA00023054"/>
    </source>
</evidence>
<dbReference type="GO" id="GO:0006874">
    <property type="term" value="P:intracellular calcium ion homeostasis"/>
    <property type="evidence" value="ECO:0007669"/>
    <property type="project" value="TreeGrafter"/>
</dbReference>
<dbReference type="Pfam" id="PF16533">
    <property type="entry name" value="SOAR"/>
    <property type="match status" value="2"/>
</dbReference>
<dbReference type="CDD" id="cd11722">
    <property type="entry name" value="SOAR"/>
    <property type="match status" value="1"/>
</dbReference>
<evidence type="ECO:0000256" key="10">
    <source>
        <dbReference type="ARBA" id="ARBA00023065"/>
    </source>
</evidence>
<dbReference type="AlphaFoldDB" id="A0A0R3WAM1"/>
<evidence type="ECO:0000256" key="8">
    <source>
        <dbReference type="ARBA" id="ARBA00022989"/>
    </source>
</evidence>
<dbReference type="Proteomes" id="UP000282613">
    <property type="component" value="Unassembled WGS sequence"/>
</dbReference>
<feature type="region of interest" description="Disordered" evidence="12">
    <location>
        <begin position="282"/>
        <end position="314"/>
    </location>
</feature>
<evidence type="ECO:0000256" key="6">
    <source>
        <dbReference type="ARBA" id="ARBA00022729"/>
    </source>
</evidence>
<evidence type="ECO:0000259" key="14">
    <source>
        <dbReference type="PROSITE" id="PS50105"/>
    </source>
</evidence>
<dbReference type="GO" id="GO:0005886">
    <property type="term" value="C:plasma membrane"/>
    <property type="evidence" value="ECO:0007669"/>
    <property type="project" value="TreeGrafter"/>
</dbReference>
<dbReference type="GO" id="GO:0005246">
    <property type="term" value="F:calcium channel regulator activity"/>
    <property type="evidence" value="ECO:0007669"/>
    <property type="project" value="InterPro"/>
</dbReference>
<evidence type="ECO:0000256" key="7">
    <source>
        <dbReference type="ARBA" id="ARBA00022837"/>
    </source>
</evidence>
<feature type="signal peptide" evidence="13">
    <location>
        <begin position="1"/>
        <end position="20"/>
    </location>
</feature>
<evidence type="ECO:0000256" key="1">
    <source>
        <dbReference type="ARBA" id="ARBA00004479"/>
    </source>
</evidence>
<evidence type="ECO:0000256" key="3">
    <source>
        <dbReference type="ARBA" id="ARBA00022568"/>
    </source>
</evidence>
<organism evidence="17">
    <name type="scientific">Taenia asiatica</name>
    <name type="common">Asian tapeworm</name>
    <dbReference type="NCBI Taxonomy" id="60517"/>
    <lineage>
        <taxon>Eukaryota</taxon>
        <taxon>Metazoa</taxon>
        <taxon>Spiralia</taxon>
        <taxon>Lophotrochozoa</taxon>
        <taxon>Platyhelminthes</taxon>
        <taxon>Cestoda</taxon>
        <taxon>Eucestoda</taxon>
        <taxon>Cyclophyllidea</taxon>
        <taxon>Taeniidae</taxon>
        <taxon>Taenia</taxon>
    </lineage>
</organism>
<dbReference type="PANTHER" id="PTHR15136">
    <property type="entry name" value="STROMAL INTERACTION MOLECULE HOMOLOG"/>
    <property type="match status" value="1"/>
</dbReference>
<keyword evidence="3" id="KW-0109">Calcium transport</keyword>
<dbReference type="STRING" id="60517.A0A0R3WAM1"/>
<dbReference type="Pfam" id="PF07647">
    <property type="entry name" value="SAM_2"/>
    <property type="match status" value="1"/>
</dbReference>
<evidence type="ECO:0000313" key="17">
    <source>
        <dbReference type="WBParaSite" id="TASK_0000761201-mRNA-1"/>
    </source>
</evidence>